<dbReference type="RefSeq" id="WP_040135941.1">
    <property type="nucleotide sequence ID" value="NZ_CP009889.1"/>
</dbReference>
<dbReference type="CDD" id="cd11386">
    <property type="entry name" value="MCP_signal"/>
    <property type="match status" value="1"/>
</dbReference>
<dbReference type="Pfam" id="PF18947">
    <property type="entry name" value="HAMP_2"/>
    <property type="match status" value="3"/>
</dbReference>
<gene>
    <name evidence="10" type="ORF">OM33_18945</name>
</gene>
<evidence type="ECO:0000256" key="2">
    <source>
        <dbReference type="ARBA" id="ARBA00022481"/>
    </source>
</evidence>
<dbReference type="Gene3D" id="1.10.287.950">
    <property type="entry name" value="Methyl-accepting chemotaxis protein"/>
    <property type="match status" value="1"/>
</dbReference>
<dbReference type="FunFam" id="1.10.287.950:FF:000001">
    <property type="entry name" value="Methyl-accepting chemotaxis sensory transducer"/>
    <property type="match status" value="1"/>
</dbReference>
<dbReference type="Pfam" id="PF00015">
    <property type="entry name" value="MCPsignal"/>
    <property type="match status" value="1"/>
</dbReference>
<dbReference type="KEGG" id="pseo:OM33_18945"/>
<feature type="domain" description="T-SNARE coiled-coil homology" evidence="8">
    <location>
        <begin position="836"/>
        <end position="898"/>
    </location>
</feature>
<evidence type="ECO:0000259" key="9">
    <source>
        <dbReference type="PROSITE" id="PS50885"/>
    </source>
</evidence>
<feature type="domain" description="HAMP" evidence="9">
    <location>
        <begin position="209"/>
        <end position="261"/>
    </location>
</feature>
<keyword evidence="6" id="KW-0472">Membrane</keyword>
<evidence type="ECO:0000256" key="6">
    <source>
        <dbReference type="SAM" id="Phobius"/>
    </source>
</evidence>
<dbReference type="EMBL" id="CP009889">
    <property type="protein sequence ID" value="AIY67144.1"/>
    <property type="molecule type" value="Genomic_DNA"/>
</dbReference>
<dbReference type="SUPFAM" id="SSF58104">
    <property type="entry name" value="Methyl-accepting chemotaxis protein (MCP) signaling domain"/>
    <property type="match status" value="1"/>
</dbReference>
<evidence type="ECO:0000313" key="11">
    <source>
        <dbReference type="Proteomes" id="UP000030341"/>
    </source>
</evidence>
<dbReference type="GO" id="GO:0004888">
    <property type="term" value="F:transmembrane signaling receptor activity"/>
    <property type="evidence" value="ECO:0007669"/>
    <property type="project" value="TreeGrafter"/>
</dbReference>
<dbReference type="PANTHER" id="PTHR43531:SF14">
    <property type="entry name" value="METHYL-ACCEPTING CHEMOTAXIS PROTEIN I-RELATED"/>
    <property type="match status" value="1"/>
</dbReference>
<protein>
    <submittedName>
        <fullName evidence="10">Diguanylate cyclase</fullName>
    </submittedName>
</protein>
<dbReference type="GO" id="GO:0007165">
    <property type="term" value="P:signal transduction"/>
    <property type="evidence" value="ECO:0007669"/>
    <property type="project" value="UniProtKB-KW"/>
</dbReference>
<dbReference type="PROSITE" id="PS50111">
    <property type="entry name" value="CHEMOTAXIS_TRANSDUC_2"/>
    <property type="match status" value="1"/>
</dbReference>
<accession>A0A0A7EKJ8</accession>
<dbReference type="GO" id="GO:0006935">
    <property type="term" value="P:chemotaxis"/>
    <property type="evidence" value="ECO:0007669"/>
    <property type="project" value="UniProtKB-KW"/>
</dbReference>
<dbReference type="STRING" id="1348114.OM33_18945"/>
<name>A0A0A7EKJ8_9GAMM</name>
<feature type="domain" description="HAMP" evidence="9">
    <location>
        <begin position="620"/>
        <end position="672"/>
    </location>
</feature>
<evidence type="ECO:0000256" key="4">
    <source>
        <dbReference type="ARBA" id="ARBA00029447"/>
    </source>
</evidence>
<keyword evidence="2" id="KW-0488">Methylation</keyword>
<dbReference type="HOGENOM" id="CLU_000445_107_20_6"/>
<evidence type="ECO:0000256" key="3">
    <source>
        <dbReference type="ARBA" id="ARBA00023224"/>
    </source>
</evidence>
<evidence type="ECO:0000256" key="1">
    <source>
        <dbReference type="ARBA" id="ARBA00004370"/>
    </source>
</evidence>
<sequence length="921" mass="101036">MKSIKAKLMTGVICGLLSMLIGAIVSVLILRELTKDFDNVIHQELDAREHVNLVLANFKTQVQEWKNILIRGHDAEQYDKYLKRFTDRENDVQQYLQQLQTRRYLPSSLISQIATLEQQHQKLGRLYRDGLIAFRTSDFNTQKGDFAVKGIDRPVVSALNTLSAQINEIAKNETQRLSSKKDKLIRNTFIGLTIITIITIILLTRFIQLLITRPINRAASIAGEIAKGNLDNQINGHQRDEIGLLLTALDSMQANLNNANNKLNAQIAEQQRLAKINGRIKQALDNVATPVLLCDVNNQVIYANRQCYQLFNNHSNNIKSSQPQFDANNLLNSSSNVLFDNQPNYQTLLLAPEQQIEIELNYQNTTFSLIAGPVSNDTGEKIGIVYEFVDLSEQRLAEQQVDSIITAAVSGELETRIDCDKFSGFMLTLGSGINQMLDAIVKPINQTQNYLTLIANGQVPKQIEGDYQGDFLVIKQSLEKSCHAINRLIIDTNDIVKSASMGELSKRADANAHNGDYQKIISGINETLDAIVTPINQTSQYLNQIASGKIPNHISDDYQGDFLQVKESLQTSCRAIERLITDTNVLVEAASNGQLDQRADGEHHQGDFAKIIIGFNDTLDAITQPLQECKEVMQALAIGDLSKTVNGQYSGEFDDLKQAVNISVDNLSALVKQISSTASHITGSADEIKLGINDLSSRTESQAASIEETTASMNEITETVRRNSENAQVANMLATNADEQAQEGGRLVGDTVNAMKEISTSSSQISSIIEVINEIAFQTNLLALNAAVEAARAGEKGKGFAVVAAEVRSLAQRSANASKDIASLLNDSAVKVDHGMKLVSQSGETLAAIVSGIKELSQNMAKIADASAEQASGINQINTAIKQMDSIIQQNNGLVERANASSNHMAEQANELKFLMAKFSH</sequence>
<dbReference type="CDD" id="cd06225">
    <property type="entry name" value="HAMP"/>
    <property type="match status" value="2"/>
</dbReference>
<dbReference type="OrthoDB" id="1884279at2"/>
<keyword evidence="6" id="KW-1133">Transmembrane helix</keyword>
<dbReference type="InterPro" id="IPR000014">
    <property type="entry name" value="PAS"/>
</dbReference>
<dbReference type="Proteomes" id="UP000030341">
    <property type="component" value="Chromosome 2"/>
</dbReference>
<dbReference type="SMART" id="SM00283">
    <property type="entry name" value="MA"/>
    <property type="match status" value="1"/>
</dbReference>
<dbReference type="SUPFAM" id="SSF158472">
    <property type="entry name" value="HAMP domain-like"/>
    <property type="match status" value="1"/>
</dbReference>
<evidence type="ECO:0000256" key="5">
    <source>
        <dbReference type="PROSITE-ProRule" id="PRU00284"/>
    </source>
</evidence>
<dbReference type="Pfam" id="PF00672">
    <property type="entry name" value="HAMP"/>
    <property type="match status" value="1"/>
</dbReference>
<feature type="domain" description="Methyl-accepting transducer" evidence="7">
    <location>
        <begin position="677"/>
        <end position="906"/>
    </location>
</feature>
<dbReference type="AlphaFoldDB" id="A0A0A7EKJ8"/>
<comment type="subcellular location">
    <subcellularLocation>
        <location evidence="1">Membrane</location>
    </subcellularLocation>
</comment>
<dbReference type="SMART" id="SM00304">
    <property type="entry name" value="HAMP"/>
    <property type="match status" value="3"/>
</dbReference>
<dbReference type="PROSITE" id="PS50192">
    <property type="entry name" value="T_SNARE"/>
    <property type="match status" value="1"/>
</dbReference>
<feature type="transmembrane region" description="Helical" evidence="6">
    <location>
        <begin position="6"/>
        <end position="30"/>
    </location>
</feature>
<dbReference type="InterPro" id="IPR000727">
    <property type="entry name" value="T_SNARE_dom"/>
</dbReference>
<feature type="transmembrane region" description="Helical" evidence="6">
    <location>
        <begin position="189"/>
        <end position="211"/>
    </location>
</feature>
<dbReference type="InterPro" id="IPR004089">
    <property type="entry name" value="MCPsignal_dom"/>
</dbReference>
<dbReference type="PROSITE" id="PS50885">
    <property type="entry name" value="HAMP"/>
    <property type="match status" value="2"/>
</dbReference>
<dbReference type="eggNOG" id="COG0840">
    <property type="taxonomic scope" value="Bacteria"/>
</dbReference>
<evidence type="ECO:0000259" key="7">
    <source>
        <dbReference type="PROSITE" id="PS50111"/>
    </source>
</evidence>
<keyword evidence="11" id="KW-1185">Reference proteome</keyword>
<keyword evidence="3 5" id="KW-0807">Transducer</keyword>
<dbReference type="Gene3D" id="6.10.340.10">
    <property type="match status" value="1"/>
</dbReference>
<dbReference type="Gene3D" id="1.20.120.1530">
    <property type="match status" value="2"/>
</dbReference>
<evidence type="ECO:0000259" key="8">
    <source>
        <dbReference type="PROSITE" id="PS50192"/>
    </source>
</evidence>
<keyword evidence="6" id="KW-0812">Transmembrane</keyword>
<evidence type="ECO:0000313" key="10">
    <source>
        <dbReference type="EMBL" id="AIY67144.1"/>
    </source>
</evidence>
<dbReference type="GO" id="GO:0005886">
    <property type="term" value="C:plasma membrane"/>
    <property type="evidence" value="ECO:0007669"/>
    <property type="project" value="TreeGrafter"/>
</dbReference>
<dbReference type="Gene3D" id="3.30.450.20">
    <property type="entry name" value="PAS domain"/>
    <property type="match status" value="1"/>
</dbReference>
<comment type="similarity">
    <text evidence="4">Belongs to the methyl-accepting chemotaxis (MCP) protein family.</text>
</comment>
<proteinExistence type="inferred from homology"/>
<reference evidence="10 11" key="1">
    <citation type="submission" date="2014-11" db="EMBL/GenBank/DDBJ databases">
        <title>Complete Genome Sequence of Pseudoalteromonas sp. Strain OCN003 Isolated from Kaneohe Bay, Oahu, Hawaii.</title>
        <authorList>
            <person name="Beurmann S."/>
            <person name="Videau P."/>
            <person name="Ushijima B."/>
            <person name="Smith A.M."/>
            <person name="Aeby G.S."/>
            <person name="Callahan S.M."/>
            <person name="Belcaid M."/>
        </authorList>
    </citation>
    <scope>NUCLEOTIDE SEQUENCE [LARGE SCALE GENOMIC DNA]</scope>
    <source>
        <strain evidence="10 11">OCN003</strain>
    </source>
</reference>
<dbReference type="PANTHER" id="PTHR43531">
    <property type="entry name" value="PROTEIN ICFG"/>
    <property type="match status" value="1"/>
</dbReference>
<organism evidence="10 11">
    <name type="scientific">Pseudoalteromonas piratica</name>
    <dbReference type="NCBI Taxonomy" id="1348114"/>
    <lineage>
        <taxon>Bacteria</taxon>
        <taxon>Pseudomonadati</taxon>
        <taxon>Pseudomonadota</taxon>
        <taxon>Gammaproteobacteria</taxon>
        <taxon>Alteromonadales</taxon>
        <taxon>Pseudoalteromonadaceae</taxon>
        <taxon>Pseudoalteromonas</taxon>
    </lineage>
</organism>
<dbReference type="Pfam" id="PF13188">
    <property type="entry name" value="PAS_8"/>
    <property type="match status" value="1"/>
</dbReference>
<dbReference type="InterPro" id="IPR051310">
    <property type="entry name" value="MCP_chemotaxis"/>
</dbReference>
<dbReference type="InterPro" id="IPR003660">
    <property type="entry name" value="HAMP_dom"/>
</dbReference>